<dbReference type="AlphaFoldDB" id="A0A9N9DJW6"/>
<reference evidence="1" key="1">
    <citation type="submission" date="2021-06" db="EMBL/GenBank/DDBJ databases">
        <authorList>
            <person name="Kallberg Y."/>
            <person name="Tangrot J."/>
            <person name="Rosling A."/>
        </authorList>
    </citation>
    <scope>NUCLEOTIDE SEQUENCE</scope>
    <source>
        <strain evidence="1">BR232B</strain>
    </source>
</reference>
<dbReference type="EMBL" id="CAJVPI010002328">
    <property type="protein sequence ID" value="CAG8641040.1"/>
    <property type="molecule type" value="Genomic_DNA"/>
</dbReference>
<evidence type="ECO:0000313" key="2">
    <source>
        <dbReference type="Proteomes" id="UP000789739"/>
    </source>
</evidence>
<dbReference type="Proteomes" id="UP000789739">
    <property type="component" value="Unassembled WGS sequence"/>
</dbReference>
<comment type="caution">
    <text evidence="1">The sequence shown here is derived from an EMBL/GenBank/DDBJ whole genome shotgun (WGS) entry which is preliminary data.</text>
</comment>
<accession>A0A9N9DJW6</accession>
<organism evidence="1 2">
    <name type="scientific">Paraglomus brasilianum</name>
    <dbReference type="NCBI Taxonomy" id="144538"/>
    <lineage>
        <taxon>Eukaryota</taxon>
        <taxon>Fungi</taxon>
        <taxon>Fungi incertae sedis</taxon>
        <taxon>Mucoromycota</taxon>
        <taxon>Glomeromycotina</taxon>
        <taxon>Glomeromycetes</taxon>
        <taxon>Paraglomerales</taxon>
        <taxon>Paraglomeraceae</taxon>
        <taxon>Paraglomus</taxon>
    </lineage>
</organism>
<proteinExistence type="predicted"/>
<protein>
    <submittedName>
        <fullName evidence="1">4232_t:CDS:1</fullName>
    </submittedName>
</protein>
<name>A0A9N9DJW6_9GLOM</name>
<sequence length="206" mass="23231">MSSISDTTLETVVSSYFVNTPCAKWSYNSFVPPQDNSSMGKERKETSKYWDQIKAELLSKNVKNAKVMLRKKRSAFKLNSQVDVFDVLDAVHVQQVDQVIVIDEVHSKKKSIEEDIEEVVDVDIPENRSETTDIGCVETESVALTLTVEPDIQTGGEGNIDEQDINASEEVSQPENTSAIEHVDWIYIKEQIDNYHATIAADKKEF</sequence>
<feature type="non-terminal residue" evidence="1">
    <location>
        <position position="1"/>
    </location>
</feature>
<gene>
    <name evidence="1" type="ORF">PBRASI_LOCUS9772</name>
</gene>
<evidence type="ECO:0000313" key="1">
    <source>
        <dbReference type="EMBL" id="CAG8641040.1"/>
    </source>
</evidence>
<keyword evidence="2" id="KW-1185">Reference proteome</keyword>
<feature type="non-terminal residue" evidence="1">
    <location>
        <position position="206"/>
    </location>
</feature>